<dbReference type="Pfam" id="PF12452">
    <property type="entry name" value="DUF3685"/>
    <property type="match status" value="1"/>
</dbReference>
<organism evidence="2">
    <name type="scientific">Sonderella linearis</name>
    <dbReference type="NCBI Taxonomy" id="110477"/>
    <lineage>
        <taxon>Eukaryota</taxon>
        <taxon>Rhodophyta</taxon>
        <taxon>Florideophyceae</taxon>
        <taxon>Rhodymeniophycidae</taxon>
        <taxon>Ceramiales</taxon>
        <taxon>Rhodomelaceae</taxon>
        <taxon>Sonderella</taxon>
    </lineage>
</organism>
<proteinExistence type="predicted"/>
<accession>A0A1Z1MMH3</accession>
<dbReference type="RefSeq" id="YP_009397765.1">
    <property type="nucleotide sequence ID" value="NC_035289.1"/>
</dbReference>
<reference evidence="2" key="1">
    <citation type="journal article" date="2017" name="J. Phycol.">
        <title>Analysis of chloroplast genomes and a supermatrix inform reclassification of the Rhodomelaceae (Rhodophyta).</title>
        <authorList>
            <person name="Diaz-Tapia P."/>
            <person name="Maggs C.A."/>
            <person name="West J.A."/>
            <person name="Verbruggen H."/>
        </authorList>
    </citation>
    <scope>NUCLEOTIDE SEQUENCE</scope>
    <source>
        <strain evidence="2">PD1151</strain>
    </source>
</reference>
<dbReference type="AlphaFoldDB" id="A0A1Z1MMH3"/>
<geneLocation type="chloroplast" evidence="2"/>
<keyword evidence="2" id="KW-0934">Plastid</keyword>
<feature type="transmembrane region" description="Helical" evidence="1">
    <location>
        <begin position="287"/>
        <end position="311"/>
    </location>
</feature>
<dbReference type="InterPro" id="IPR022552">
    <property type="entry name" value="UPF_Ycf55"/>
</dbReference>
<dbReference type="PIRSF" id="PIRSF036962">
    <property type="entry name" value="UCP036962_SignTr_Ycf55"/>
    <property type="match status" value="1"/>
</dbReference>
<protein>
    <submittedName>
        <fullName evidence="2">Uncharacterized protein</fullName>
    </submittedName>
</protein>
<keyword evidence="1" id="KW-1133">Transmembrane helix</keyword>
<dbReference type="InterPro" id="IPR017077">
    <property type="entry name" value="Uncharacterised_Ycf55_algae"/>
</dbReference>
<gene>
    <name evidence="2" type="primary">ycf55</name>
</gene>
<sequence>MIQYWPNKQSIRLNNSIVDLFLSTQNKFIYNLSNKTNEYLYSDILNNIYKSKLFDIILDEFKELILDLIELNLDRTKLIKLSNDIINILVDKVFINFSLNVNQNIISEYKKNNFSTKYNILIKKLLIYLILGSSKIDNYLFSFDPIYTPYKHVQILFENFIIEISNLIIKILLNNMITLPEINTVFKHKYICNTFYLSNRSIIIFINNLKWQQILNLSISESKNIYNENYKVWLISSQGIISKKIHTSRTTDLKKIKIFQLIYLFSLEIKDIFIPRIEIFFIQIMKYTIYFAINLISNIIIIIIKIITFYLRK</sequence>
<dbReference type="GeneID" id="33360183"/>
<keyword evidence="1" id="KW-0812">Transmembrane</keyword>
<evidence type="ECO:0000313" key="2">
    <source>
        <dbReference type="EMBL" id="ARW66951.1"/>
    </source>
</evidence>
<dbReference type="EMBL" id="MF101445">
    <property type="protein sequence ID" value="ARW66951.1"/>
    <property type="molecule type" value="Genomic_DNA"/>
</dbReference>
<keyword evidence="1" id="KW-0472">Membrane</keyword>
<keyword evidence="2" id="KW-0150">Chloroplast</keyword>
<evidence type="ECO:0000256" key="1">
    <source>
        <dbReference type="SAM" id="Phobius"/>
    </source>
</evidence>
<name>A0A1Z1MMH3_9FLOR</name>